<evidence type="ECO:0000256" key="1">
    <source>
        <dbReference type="ARBA" id="ARBA00022679"/>
    </source>
</evidence>
<dbReference type="Gene3D" id="3.40.630.30">
    <property type="match status" value="1"/>
</dbReference>
<proteinExistence type="predicted"/>
<dbReference type="RefSeq" id="WP_053253165.1">
    <property type="nucleotide sequence ID" value="NZ_LGAP01000050.1"/>
</dbReference>
<dbReference type="CDD" id="cd04301">
    <property type="entry name" value="NAT_SF"/>
    <property type="match status" value="1"/>
</dbReference>
<dbReference type="SUPFAM" id="SSF55729">
    <property type="entry name" value="Acyl-CoA N-acyltransferases (Nat)"/>
    <property type="match status" value="1"/>
</dbReference>
<dbReference type="Proteomes" id="UP000037425">
    <property type="component" value="Unassembled WGS sequence"/>
</dbReference>
<evidence type="ECO:0000313" key="5">
    <source>
        <dbReference type="Proteomes" id="UP000037425"/>
    </source>
</evidence>
<accession>A0A0L8BDC7</accession>
<dbReference type="AlphaFoldDB" id="A0A0L8BDC7"/>
<dbReference type="GO" id="GO:0016747">
    <property type="term" value="F:acyltransferase activity, transferring groups other than amino-acyl groups"/>
    <property type="evidence" value="ECO:0007669"/>
    <property type="project" value="InterPro"/>
</dbReference>
<evidence type="ECO:0000259" key="3">
    <source>
        <dbReference type="PROSITE" id="PS51186"/>
    </source>
</evidence>
<dbReference type="InterPro" id="IPR050680">
    <property type="entry name" value="YpeA/RimI_acetyltransf"/>
</dbReference>
<dbReference type="EMBL" id="LGAP01000050">
    <property type="protein sequence ID" value="KOF12575.1"/>
    <property type="molecule type" value="Genomic_DNA"/>
</dbReference>
<sequence>MISFRPMLESEYAGYLAYFIPDYAAEIAANYGLPDADALAQATGEIAEDLPQGIHTPGNVLLCLIESVSAEHVGYLWYRPDAKGRSAFMSDFHILPDHQGKGLGKLAMAALEVELSAKGFEQIKLRVAEDNRRARHVYEATGFRVTGTNMSKTLKPL</sequence>
<evidence type="ECO:0000256" key="2">
    <source>
        <dbReference type="ARBA" id="ARBA00023315"/>
    </source>
</evidence>
<reference evidence="5" key="1">
    <citation type="submission" date="2015-07" db="EMBL/GenBank/DDBJ databases">
        <title>Whole genome sequence of an Ensifer adhaerens strain isolated from a cave pool in the Wind Cave National Park.</title>
        <authorList>
            <person name="Eng W.W.H."/>
            <person name="Gan H.M."/>
            <person name="Barton H.A."/>
            <person name="Savka M.A."/>
        </authorList>
    </citation>
    <scope>NUCLEOTIDE SEQUENCE [LARGE SCALE GENOMIC DNA]</scope>
    <source>
        <strain evidence="5">SD006</strain>
    </source>
</reference>
<dbReference type="PATRIC" id="fig|106592.7.peg.6468"/>
<dbReference type="PROSITE" id="PS51186">
    <property type="entry name" value="GNAT"/>
    <property type="match status" value="1"/>
</dbReference>
<dbReference type="InterPro" id="IPR000182">
    <property type="entry name" value="GNAT_dom"/>
</dbReference>
<dbReference type="InterPro" id="IPR016181">
    <property type="entry name" value="Acyl_CoA_acyltransferase"/>
</dbReference>
<keyword evidence="1 4" id="KW-0808">Transferase</keyword>
<gene>
    <name evidence="4" type="ORF">AC244_33750</name>
</gene>
<protein>
    <submittedName>
        <fullName evidence="4">Acetyltransferase</fullName>
    </submittedName>
</protein>
<dbReference type="PANTHER" id="PTHR43420">
    <property type="entry name" value="ACETYLTRANSFERASE"/>
    <property type="match status" value="1"/>
</dbReference>
<comment type="caution">
    <text evidence="4">The sequence shown here is derived from an EMBL/GenBank/DDBJ whole genome shotgun (WGS) entry which is preliminary data.</text>
</comment>
<keyword evidence="2" id="KW-0012">Acyltransferase</keyword>
<dbReference type="OrthoDB" id="6172743at2"/>
<feature type="domain" description="N-acetyltransferase" evidence="3">
    <location>
        <begin position="18"/>
        <end position="157"/>
    </location>
</feature>
<dbReference type="Pfam" id="PF00583">
    <property type="entry name" value="Acetyltransf_1"/>
    <property type="match status" value="1"/>
</dbReference>
<name>A0A0L8BDC7_ENSAD</name>
<organism evidence="4 5">
    <name type="scientific">Ensifer adhaerens</name>
    <name type="common">Sinorhizobium morelense</name>
    <dbReference type="NCBI Taxonomy" id="106592"/>
    <lineage>
        <taxon>Bacteria</taxon>
        <taxon>Pseudomonadati</taxon>
        <taxon>Pseudomonadota</taxon>
        <taxon>Alphaproteobacteria</taxon>
        <taxon>Hyphomicrobiales</taxon>
        <taxon>Rhizobiaceae</taxon>
        <taxon>Sinorhizobium/Ensifer group</taxon>
        <taxon>Ensifer</taxon>
    </lineage>
</organism>
<evidence type="ECO:0000313" key="4">
    <source>
        <dbReference type="EMBL" id="KOF12575.1"/>
    </source>
</evidence>